<dbReference type="PANTHER" id="PTHR24422">
    <property type="entry name" value="CHEMOTAXIS PROTEIN METHYLTRANSFERASE"/>
    <property type="match status" value="1"/>
</dbReference>
<dbReference type="AlphaFoldDB" id="A0A939BPY0"/>
<evidence type="ECO:0000313" key="6">
    <source>
        <dbReference type="Proteomes" id="UP000774000"/>
    </source>
</evidence>
<dbReference type="GO" id="GO:0008757">
    <property type="term" value="F:S-adenosylmethionine-dependent methyltransferase activity"/>
    <property type="evidence" value="ECO:0007669"/>
    <property type="project" value="InterPro"/>
</dbReference>
<dbReference type="SMART" id="SM00091">
    <property type="entry name" value="PAS"/>
    <property type="match status" value="2"/>
</dbReference>
<dbReference type="Gene3D" id="3.40.50.150">
    <property type="entry name" value="Vaccinia Virus protein VP39"/>
    <property type="match status" value="1"/>
</dbReference>
<feature type="domain" description="PAS" evidence="2">
    <location>
        <begin position="464"/>
        <end position="510"/>
    </location>
</feature>
<feature type="domain" description="PAC" evidence="3">
    <location>
        <begin position="535"/>
        <end position="589"/>
    </location>
</feature>
<dbReference type="PRINTS" id="PR00996">
    <property type="entry name" value="CHERMTFRASE"/>
</dbReference>
<evidence type="ECO:0000256" key="1">
    <source>
        <dbReference type="SAM" id="Coils"/>
    </source>
</evidence>
<dbReference type="Pfam" id="PF13426">
    <property type="entry name" value="PAS_9"/>
    <property type="match status" value="1"/>
</dbReference>
<dbReference type="InterPro" id="IPR022642">
    <property type="entry name" value="CheR_C"/>
</dbReference>
<dbReference type="Pfam" id="PF01739">
    <property type="entry name" value="CheR"/>
    <property type="match status" value="1"/>
</dbReference>
<protein>
    <submittedName>
        <fullName evidence="5">PAS domain S-box-containing protein</fullName>
    </submittedName>
</protein>
<dbReference type="InterPro" id="IPR000700">
    <property type="entry name" value="PAS-assoc_C"/>
</dbReference>
<dbReference type="CDD" id="cd00130">
    <property type="entry name" value="PAS"/>
    <property type="match status" value="1"/>
</dbReference>
<sequence>MKNGDRYKINKQVRKMVIFSVHNVISDPPFHKMDLITCRNLLIYFKAELQQKIFSIFHFALKNDAFLFLGSSESIGDMHNYFSTYNSKWRIYRCKNKQGSSSISKDAISNLNLKTDFKSDKFKSQLDINYNNQPQKIKKQLLEKINNRLINKYIPASAVIDENNQLIHVLGDVNKYLKIPINKVSLDILEMSPKSLSLILNVAINRVRREEEEVIYKDFQVEEKAELGVMDVQISPLATSHQERDLIVISFIENDGKESDSNIEEFKAGHKDRINELEKELDYTKENLRATIEELEASNQELQATNEELLAANEELQSTNEELESVNEELVTVNSEHQEKIEELTRLNNDINNLLKSTNIGTIFLDEQLRIRKFTPVVNENINLKERDIGRPLEDISHNIKYDNLFSDCAEVLDTLIPKESRIETKQGDWYLIKIHPYRTEQDEIKGVVITFIDITKLKTANKRLQKLRDAVEKSPYMVLITNTKGTIEYANTALLRKTGYNSQELIGSSPHILKSDKTSEAKYKKLWNTITAGEKWEGEFCNQKKNGKLYWEKAIIFPLLDEDGGISSYIKFAENIDVQKAKEKELQQLKAENQELKKKLKQRSDNND</sequence>
<dbReference type="InterPro" id="IPR000780">
    <property type="entry name" value="CheR_MeTrfase"/>
</dbReference>
<organism evidence="5 6">
    <name type="scientific">Halanaerobacter jeridensis</name>
    <dbReference type="NCBI Taxonomy" id="706427"/>
    <lineage>
        <taxon>Bacteria</taxon>
        <taxon>Bacillati</taxon>
        <taxon>Bacillota</taxon>
        <taxon>Clostridia</taxon>
        <taxon>Halanaerobiales</taxon>
        <taxon>Halobacteroidaceae</taxon>
        <taxon>Halanaerobacter</taxon>
    </lineage>
</organism>
<evidence type="ECO:0000259" key="3">
    <source>
        <dbReference type="PROSITE" id="PS50113"/>
    </source>
</evidence>
<dbReference type="Proteomes" id="UP000774000">
    <property type="component" value="Unassembled WGS sequence"/>
</dbReference>
<name>A0A939BPY0_9FIRM</name>
<dbReference type="PROSITE" id="PS50112">
    <property type="entry name" value="PAS"/>
    <property type="match status" value="1"/>
</dbReference>
<keyword evidence="6" id="KW-1185">Reference proteome</keyword>
<evidence type="ECO:0000259" key="4">
    <source>
        <dbReference type="PROSITE" id="PS50123"/>
    </source>
</evidence>
<dbReference type="NCBIfam" id="TIGR00229">
    <property type="entry name" value="sensory_box"/>
    <property type="match status" value="1"/>
</dbReference>
<feature type="coiled-coil region" evidence="1">
    <location>
        <begin position="267"/>
        <end position="357"/>
    </location>
</feature>
<dbReference type="InterPro" id="IPR035965">
    <property type="entry name" value="PAS-like_dom_sf"/>
</dbReference>
<evidence type="ECO:0000313" key="5">
    <source>
        <dbReference type="EMBL" id="MBM7555714.1"/>
    </source>
</evidence>
<reference evidence="5" key="1">
    <citation type="submission" date="2021-01" db="EMBL/GenBank/DDBJ databases">
        <title>Genomic Encyclopedia of Type Strains, Phase IV (KMG-IV): sequencing the most valuable type-strain genomes for metagenomic binning, comparative biology and taxonomic classification.</title>
        <authorList>
            <person name="Goeker M."/>
        </authorList>
    </citation>
    <scope>NUCLEOTIDE SEQUENCE</scope>
    <source>
        <strain evidence="5">DSM 23230</strain>
    </source>
</reference>
<dbReference type="InterPro" id="IPR029063">
    <property type="entry name" value="SAM-dependent_MTases_sf"/>
</dbReference>
<feature type="coiled-coil region" evidence="1">
    <location>
        <begin position="580"/>
        <end position="607"/>
    </location>
</feature>
<evidence type="ECO:0000259" key="2">
    <source>
        <dbReference type="PROSITE" id="PS50112"/>
    </source>
</evidence>
<dbReference type="InterPro" id="IPR000014">
    <property type="entry name" value="PAS"/>
</dbReference>
<feature type="domain" description="CheR-type methyltransferase" evidence="4">
    <location>
        <begin position="1"/>
        <end position="86"/>
    </location>
</feature>
<gene>
    <name evidence="5" type="ORF">JOC47_000539</name>
</gene>
<proteinExistence type="predicted"/>
<dbReference type="Gene3D" id="3.30.450.20">
    <property type="entry name" value="PAS domain"/>
    <property type="match status" value="2"/>
</dbReference>
<dbReference type="PROSITE" id="PS50113">
    <property type="entry name" value="PAC"/>
    <property type="match status" value="2"/>
</dbReference>
<dbReference type="PROSITE" id="PS50123">
    <property type="entry name" value="CHER"/>
    <property type="match status" value="1"/>
</dbReference>
<dbReference type="SUPFAM" id="SSF53335">
    <property type="entry name" value="S-adenosyl-L-methionine-dependent methyltransferases"/>
    <property type="match status" value="1"/>
</dbReference>
<dbReference type="SUPFAM" id="SSF55785">
    <property type="entry name" value="PYP-like sensor domain (PAS domain)"/>
    <property type="match status" value="2"/>
</dbReference>
<dbReference type="SMART" id="SM00086">
    <property type="entry name" value="PAC"/>
    <property type="match status" value="2"/>
</dbReference>
<dbReference type="EMBL" id="JAFBDQ010000002">
    <property type="protein sequence ID" value="MBM7555714.1"/>
    <property type="molecule type" value="Genomic_DNA"/>
</dbReference>
<keyword evidence="1" id="KW-0175">Coiled coil</keyword>
<dbReference type="Pfam" id="PF13596">
    <property type="entry name" value="PAS_10"/>
    <property type="match status" value="1"/>
</dbReference>
<feature type="domain" description="PAC" evidence="3">
    <location>
        <begin position="417"/>
        <end position="467"/>
    </location>
</feature>
<dbReference type="InterPro" id="IPR050903">
    <property type="entry name" value="Bact_Chemotaxis_MeTrfase"/>
</dbReference>
<dbReference type="InterPro" id="IPR001610">
    <property type="entry name" value="PAC"/>
</dbReference>
<accession>A0A939BPY0</accession>
<comment type="caution">
    <text evidence="5">The sequence shown here is derived from an EMBL/GenBank/DDBJ whole genome shotgun (WGS) entry which is preliminary data.</text>
</comment>